<sequence>MSPPLPVPSKAAIRALRGLALGTSCALGLIVEDRRRRISTLRTAISNKKKLRTSRKYHGSAGAAEATKYPLDDLHILSGEELHWHYQPDLPLRTQDSAATPCRLHGEDSTKRLRLECRADTPSKSTESPIAMEDKGHRKEASRPAPGRQARTEIPPLHRAFATLPNVKDTGGWARSPATPRKPLPSLRIEEISRLPAVEIQERLETKELLPTTYITAFVEASHMKKTFRNGLDNGWLNVSEALCLHCQATGRWQEAQDILAAIVQAGPINEERFYAHNPVPVVESILSSLDGVGKDEACGKLQKALQLFLTKFSEKPTTHADEVTSLGKAIISRLLEFHRPGLVHQVYWRVLGQQSQPEHFVAWFIKALFDHHDHKSVVNYFKLNFSKLSPALSSFRAVVQMVLESVDAMQGAQAQQVTRALASMCSATGLTPEAVWLTKLLQAHWSHYKDLAKSQEFFDELSSLGLLDRTSNPEQIYQIMVKLSVLASDYPTAKHYYQKTVILAPRMQKDIRLNGSMALMQAKNGAWDEVLTEFSKMKAYRKTQPDAYGQTFAAVFKVYMETHPISDVEDFIKLYMEEMDVCLHRYLVTMVANKYSEIHDHKGLLAWLHFCKSEGFALDPAFANAVLRNCRLKWHVPYPVLRKLSLEMQKLDSACADDTTTRIMHNAALESGNYSGRNVRQRLRSLPTSPSKLPYSFRSANERDVLHAMTEELVRGHAAKVIILYKRALRYGMSWSPDCFRVAIKASLQQHGENSVATTIKLISDTHERGHDVTAAVAVFLKAQIDHIRGPFEEVVHNLRKLITQFEALGMLIDASVLTHFAIASAKFGHFHKAINLCKLAMEKRGTSNPCSSRQSLRALLMAYWQTLDVEGIRWIIESLPSSPLAADRTAFRLLKETRRHMKKWQQSERVVQITELLQQGIDVAKRRRAERMEEASEIYSETLRIMGDAVANLEKEQRNQAGLTRNDSHIEQQPEQIHSLDREHRVPLEACG</sequence>
<protein>
    <recommendedName>
        <fullName evidence="4">Pentatricopeptide repeat protein</fullName>
    </recommendedName>
</protein>
<evidence type="ECO:0000313" key="2">
    <source>
        <dbReference type="EMBL" id="KAI1881413.1"/>
    </source>
</evidence>
<dbReference type="InterPro" id="IPR011990">
    <property type="entry name" value="TPR-like_helical_dom_sf"/>
</dbReference>
<keyword evidence="3" id="KW-1185">Reference proteome</keyword>
<reference evidence="2" key="1">
    <citation type="submission" date="2021-03" db="EMBL/GenBank/DDBJ databases">
        <title>Revisited historic fungal species revealed as producer of novel bioactive compounds through whole genome sequencing and comparative genomics.</title>
        <authorList>
            <person name="Vignolle G.A."/>
            <person name="Hochenegger N."/>
            <person name="Mach R.L."/>
            <person name="Mach-Aigner A.R."/>
            <person name="Javad Rahimi M."/>
            <person name="Salim K.A."/>
            <person name="Chan C.M."/>
            <person name="Lim L.B.L."/>
            <person name="Cai F."/>
            <person name="Druzhinina I.S."/>
            <person name="U'Ren J.M."/>
            <person name="Derntl C."/>
        </authorList>
    </citation>
    <scope>NUCLEOTIDE SEQUENCE</scope>
    <source>
        <strain evidence="2">TUCIM 5799</strain>
    </source>
</reference>
<dbReference type="AlphaFoldDB" id="A0A9Q0AS26"/>
<feature type="region of interest" description="Disordered" evidence="1">
    <location>
        <begin position="961"/>
        <end position="994"/>
    </location>
</feature>
<feature type="region of interest" description="Disordered" evidence="1">
    <location>
        <begin position="118"/>
        <end position="150"/>
    </location>
</feature>
<comment type="caution">
    <text evidence="2">The sequence shown here is derived from an EMBL/GenBank/DDBJ whole genome shotgun (WGS) entry which is preliminary data.</text>
</comment>
<organism evidence="2 3">
    <name type="scientific">Neoarthrinium moseri</name>
    <dbReference type="NCBI Taxonomy" id="1658444"/>
    <lineage>
        <taxon>Eukaryota</taxon>
        <taxon>Fungi</taxon>
        <taxon>Dikarya</taxon>
        <taxon>Ascomycota</taxon>
        <taxon>Pezizomycotina</taxon>
        <taxon>Sordariomycetes</taxon>
        <taxon>Xylariomycetidae</taxon>
        <taxon>Amphisphaeriales</taxon>
        <taxon>Apiosporaceae</taxon>
        <taxon>Neoarthrinium</taxon>
    </lineage>
</organism>
<evidence type="ECO:0008006" key="4">
    <source>
        <dbReference type="Google" id="ProtNLM"/>
    </source>
</evidence>
<dbReference type="EMBL" id="JAFIMR010000001">
    <property type="protein sequence ID" value="KAI1881413.1"/>
    <property type="molecule type" value="Genomic_DNA"/>
</dbReference>
<evidence type="ECO:0000256" key="1">
    <source>
        <dbReference type="SAM" id="MobiDB-lite"/>
    </source>
</evidence>
<feature type="compositionally biased region" description="Basic and acidic residues" evidence="1">
    <location>
        <begin position="968"/>
        <end position="994"/>
    </location>
</feature>
<dbReference type="Proteomes" id="UP000829685">
    <property type="component" value="Unassembled WGS sequence"/>
</dbReference>
<dbReference type="Gene3D" id="1.25.40.10">
    <property type="entry name" value="Tetratricopeptide repeat domain"/>
    <property type="match status" value="1"/>
</dbReference>
<proteinExistence type="predicted"/>
<accession>A0A9Q0AS26</accession>
<gene>
    <name evidence="2" type="ORF">JX265_000239</name>
</gene>
<feature type="compositionally biased region" description="Basic and acidic residues" evidence="1">
    <location>
        <begin position="132"/>
        <end position="142"/>
    </location>
</feature>
<name>A0A9Q0AS26_9PEZI</name>
<evidence type="ECO:0000313" key="3">
    <source>
        <dbReference type="Proteomes" id="UP000829685"/>
    </source>
</evidence>